<accession>A0A9E5MPT6</accession>
<dbReference type="InterPro" id="IPR037185">
    <property type="entry name" value="EmrE-like"/>
</dbReference>
<keyword evidence="9" id="KW-1185">Reference proteome</keyword>
<feature type="domain" description="EamA" evidence="7">
    <location>
        <begin position="6"/>
        <end position="137"/>
    </location>
</feature>
<keyword evidence="4 6" id="KW-1133">Transmembrane helix</keyword>
<feature type="transmembrane region" description="Helical" evidence="6">
    <location>
        <begin position="65"/>
        <end position="83"/>
    </location>
</feature>
<feature type="transmembrane region" description="Helical" evidence="6">
    <location>
        <begin position="268"/>
        <end position="287"/>
    </location>
</feature>
<keyword evidence="5 6" id="KW-0472">Membrane</keyword>
<feature type="domain" description="EamA" evidence="7">
    <location>
        <begin position="148"/>
        <end position="283"/>
    </location>
</feature>
<gene>
    <name evidence="8" type="ORF">G8770_21555</name>
</gene>
<feature type="transmembrane region" description="Helical" evidence="6">
    <location>
        <begin position="242"/>
        <end position="262"/>
    </location>
</feature>
<dbReference type="SUPFAM" id="SSF103481">
    <property type="entry name" value="Multidrug resistance efflux transporter EmrE"/>
    <property type="match status" value="2"/>
</dbReference>
<comment type="subcellular location">
    <subcellularLocation>
        <location evidence="1">Cell membrane</location>
        <topology evidence="1">Multi-pass membrane protein</topology>
    </subcellularLocation>
</comment>
<evidence type="ECO:0000313" key="9">
    <source>
        <dbReference type="Proteomes" id="UP000787472"/>
    </source>
</evidence>
<sequence>MSSRLKGDGILILVTLIAAVGWLFSKAALEYVPAFWFIGLRSLIAGLLLGMIVYRSLIKLSRPQWIISVKTGLLFAVALLLWVQGLLHSDRVGEASFIMSLAVIMIPVAGRIVYGDRISRQLLLPLAMAVSGLGLLTLGEEIQLEISHLYLLAAALMFALQFVMTSRHVANIPPMALTAIQLTTVGIIGCTAAVIAALYRQETLTLNWGQEAWGWIIVCSLFTSLVRFALQIYAMKLTTATNAGMILVLEPVWTTLMGVFILNEVMLINQWMGCGLILASIVVFQLIRMRKWSQAARA</sequence>
<evidence type="ECO:0000259" key="7">
    <source>
        <dbReference type="Pfam" id="PF00892"/>
    </source>
</evidence>
<reference evidence="8" key="1">
    <citation type="submission" date="2020-03" db="EMBL/GenBank/DDBJ databases">
        <authorList>
            <person name="Guo F."/>
        </authorList>
    </citation>
    <scope>NUCLEOTIDE SEQUENCE</scope>
    <source>
        <strain evidence="8">JCM 30134</strain>
    </source>
</reference>
<evidence type="ECO:0000256" key="2">
    <source>
        <dbReference type="ARBA" id="ARBA00022475"/>
    </source>
</evidence>
<evidence type="ECO:0000256" key="4">
    <source>
        <dbReference type="ARBA" id="ARBA00022989"/>
    </source>
</evidence>
<dbReference type="PANTHER" id="PTHR42920:SF5">
    <property type="entry name" value="EAMA DOMAIN-CONTAINING PROTEIN"/>
    <property type="match status" value="1"/>
</dbReference>
<dbReference type="InterPro" id="IPR000620">
    <property type="entry name" value="EamA_dom"/>
</dbReference>
<keyword evidence="2" id="KW-1003">Cell membrane</keyword>
<feature type="transmembrane region" description="Helical" evidence="6">
    <location>
        <begin position="95"/>
        <end position="114"/>
    </location>
</feature>
<feature type="transmembrane region" description="Helical" evidence="6">
    <location>
        <begin position="176"/>
        <end position="200"/>
    </location>
</feature>
<protein>
    <submittedName>
        <fullName evidence="8">DMT family transporter</fullName>
    </submittedName>
</protein>
<evidence type="ECO:0000256" key="3">
    <source>
        <dbReference type="ARBA" id="ARBA00022692"/>
    </source>
</evidence>
<evidence type="ECO:0000256" key="6">
    <source>
        <dbReference type="SAM" id="Phobius"/>
    </source>
</evidence>
<feature type="transmembrane region" description="Helical" evidence="6">
    <location>
        <begin position="146"/>
        <end position="164"/>
    </location>
</feature>
<proteinExistence type="predicted"/>
<dbReference type="EMBL" id="JAAONZ010000025">
    <property type="protein sequence ID" value="NHO68144.1"/>
    <property type="molecule type" value="Genomic_DNA"/>
</dbReference>
<evidence type="ECO:0000256" key="1">
    <source>
        <dbReference type="ARBA" id="ARBA00004651"/>
    </source>
</evidence>
<feature type="transmembrane region" description="Helical" evidence="6">
    <location>
        <begin position="31"/>
        <end position="53"/>
    </location>
</feature>
<organism evidence="8 9">
    <name type="scientific">Pseudomaricurvus hydrocarbonicus</name>
    <dbReference type="NCBI Taxonomy" id="1470433"/>
    <lineage>
        <taxon>Bacteria</taxon>
        <taxon>Pseudomonadati</taxon>
        <taxon>Pseudomonadota</taxon>
        <taxon>Gammaproteobacteria</taxon>
        <taxon>Cellvibrionales</taxon>
        <taxon>Cellvibrionaceae</taxon>
        <taxon>Pseudomaricurvus</taxon>
    </lineage>
</organism>
<dbReference type="AlphaFoldDB" id="A0A9E5MPT6"/>
<feature type="transmembrane region" description="Helical" evidence="6">
    <location>
        <begin position="121"/>
        <end position="140"/>
    </location>
</feature>
<dbReference type="Proteomes" id="UP000787472">
    <property type="component" value="Unassembled WGS sequence"/>
</dbReference>
<dbReference type="PANTHER" id="PTHR42920">
    <property type="entry name" value="OS03G0707200 PROTEIN-RELATED"/>
    <property type="match status" value="1"/>
</dbReference>
<dbReference type="RefSeq" id="WP_167191872.1">
    <property type="nucleotide sequence ID" value="NZ_JAAONZ010000025.1"/>
</dbReference>
<dbReference type="InterPro" id="IPR051258">
    <property type="entry name" value="Diverse_Substrate_Transporter"/>
</dbReference>
<feature type="transmembrane region" description="Helical" evidence="6">
    <location>
        <begin position="212"/>
        <end position="230"/>
    </location>
</feature>
<evidence type="ECO:0000256" key="5">
    <source>
        <dbReference type="ARBA" id="ARBA00023136"/>
    </source>
</evidence>
<dbReference type="Pfam" id="PF00892">
    <property type="entry name" value="EamA"/>
    <property type="match status" value="2"/>
</dbReference>
<dbReference type="GO" id="GO:0005886">
    <property type="term" value="C:plasma membrane"/>
    <property type="evidence" value="ECO:0007669"/>
    <property type="project" value="UniProtKB-SubCell"/>
</dbReference>
<name>A0A9E5MPT6_9GAMM</name>
<feature type="transmembrane region" description="Helical" evidence="6">
    <location>
        <begin position="7"/>
        <end position="25"/>
    </location>
</feature>
<comment type="caution">
    <text evidence="8">The sequence shown here is derived from an EMBL/GenBank/DDBJ whole genome shotgun (WGS) entry which is preliminary data.</text>
</comment>
<evidence type="ECO:0000313" key="8">
    <source>
        <dbReference type="EMBL" id="NHO68144.1"/>
    </source>
</evidence>
<keyword evidence="3 6" id="KW-0812">Transmembrane</keyword>